<dbReference type="Gene3D" id="4.10.400.10">
    <property type="entry name" value="Low-density Lipoprotein Receptor"/>
    <property type="match status" value="6"/>
</dbReference>
<feature type="transmembrane region" description="Helical" evidence="17">
    <location>
        <begin position="568"/>
        <end position="591"/>
    </location>
</feature>
<feature type="transmembrane region" description="Helical" evidence="17">
    <location>
        <begin position="824"/>
        <end position="846"/>
    </location>
</feature>
<dbReference type="SUPFAM" id="SSF57424">
    <property type="entry name" value="LDL receptor-like module"/>
    <property type="match status" value="4"/>
</dbReference>
<dbReference type="GO" id="GO:0005886">
    <property type="term" value="C:plasma membrane"/>
    <property type="evidence" value="ECO:0007669"/>
    <property type="project" value="UniProtKB-SubCell"/>
</dbReference>
<dbReference type="InterPro" id="IPR032675">
    <property type="entry name" value="LRR_dom_sf"/>
</dbReference>
<keyword evidence="3" id="KW-1003">Cell membrane</keyword>
<feature type="transmembrane region" description="Helical" evidence="17">
    <location>
        <begin position="740"/>
        <end position="762"/>
    </location>
</feature>
<feature type="disulfide bond" evidence="15">
    <location>
        <begin position="140"/>
        <end position="155"/>
    </location>
</feature>
<dbReference type="SMART" id="SM00369">
    <property type="entry name" value="LRR_TYP"/>
    <property type="match status" value="6"/>
</dbReference>
<dbReference type="GO" id="GO:0009755">
    <property type="term" value="P:hormone-mediated signaling pathway"/>
    <property type="evidence" value="ECO:0007669"/>
    <property type="project" value="TreeGrafter"/>
</dbReference>
<organism evidence="19">
    <name type="scientific">Menopon gallinae</name>
    <name type="common">poultry shaft louse</name>
    <dbReference type="NCBI Taxonomy" id="328185"/>
    <lineage>
        <taxon>Eukaryota</taxon>
        <taxon>Metazoa</taxon>
        <taxon>Ecdysozoa</taxon>
        <taxon>Arthropoda</taxon>
        <taxon>Hexapoda</taxon>
        <taxon>Insecta</taxon>
        <taxon>Pterygota</taxon>
        <taxon>Neoptera</taxon>
        <taxon>Paraneoptera</taxon>
        <taxon>Psocodea</taxon>
        <taxon>Troctomorpha</taxon>
        <taxon>Phthiraptera</taxon>
        <taxon>Amblycera</taxon>
        <taxon>Menoponidae</taxon>
        <taxon>Menopon</taxon>
    </lineage>
</organism>
<protein>
    <recommendedName>
        <fullName evidence="18">G-protein coupled receptors family 1 profile domain-containing protein</fullName>
    </recommendedName>
</protein>
<dbReference type="InterPro" id="IPR003591">
    <property type="entry name" value="Leu-rich_rpt_typical-subtyp"/>
</dbReference>
<feature type="disulfide bond" evidence="15">
    <location>
        <begin position="291"/>
        <end position="303"/>
    </location>
</feature>
<name>A0AAW2I814_9NEOP</name>
<dbReference type="SUPFAM" id="SSF81321">
    <property type="entry name" value="Family A G protein-coupled receptor-like"/>
    <property type="match status" value="1"/>
</dbReference>
<comment type="similarity">
    <text evidence="2">Belongs to the G-protein coupled receptor 1 family.</text>
</comment>
<dbReference type="EMBL" id="JARGDH010000001">
    <property type="protein sequence ID" value="KAL0278339.1"/>
    <property type="molecule type" value="Genomic_DNA"/>
</dbReference>
<keyword evidence="8 17" id="KW-1133">Transmembrane helix</keyword>
<dbReference type="PRINTS" id="PR00261">
    <property type="entry name" value="LDLRECEPTOR"/>
</dbReference>
<keyword evidence="13" id="KW-0325">Glycoprotein</keyword>
<sequence length="1029" mass="116539">MSSTVGVCNTTSGEYIRCPNTRCIRKSKLCDGICDCIGETPCYDESDCEDYYTYINGYRTCKVGATISCKSTYKGALVERCISPKFICDGENDCHNGFSNMSDEYGCFPEELAEDEKSKEIALFHCGEPDKRQIPMTYRCDYHIDCLNGEDEENCDENQCGPDEFRCINGQCIPYEYRCDAEAHCHDKSDEGNCTDFKCPEKPNYTSSKRLRQCENGQCIPEDLWCDFTWDCSDGSDEKSCGGIRSCTEDEFQCLTLNQCIPKSRRCFLDNNPRLGCADGSHLLDCMNYTCPNNTFECTMGICLDMSLVCDGKIDCVESWIDEENCTYSCFNVCHCIDTTANCTGLGLSHIQKLDAMEDPIRNFYLANNNLSQELTANFTFNLRFALVLDLSNNSICSLTPGIFRDMQALKTFILQNNCLTILHSQTFDGLASLNGLHLEGNHIQRLEELAFYGLSSLPTLNLRHQGLNFIAKGALRGLRELTSLDLSHNSLEYLCDGTFHDLSKLTYLDLRKNPLQTMGSQIFVSLGKSLQFLVFDNYKFCCLARNVPKCEPTTDEFSSCEDLMSNFVLRICIWVLGISATLGNLLVIGWRIKFKHSNRVHSFLITNLAIGDLLMGFYLILIAITDAYYRGVYSIHDEEWRNSRLCSLAGFLSTLSSELSVFTLTVITLDRFLVIIFPFKLSRLEMNQTRWVMLAVWIFALVLSGLPLLYKEYFKNFYGRSAVCLALHITTEKRDGWKYSVFVFVFLNLVSFSVIAVGYLWMYGVAKTTRLAVTGRQAETKRAEAAMARRMTLIVVTDAACWVPIIFLGIISLCGVTVPSQVFAWVAVFVLPLNAAINPILYTIATPSFLDPATRNIRSLNRSCKLSLSNDPRSRRTYSTNWGSTYSNNSRFDTYLHYCKPIAADRNDFELINVVDESVDDDRRHSVLVLSGRIEKSDYAKENEDSDLESTLLTDAQPEIQMTGMHVRSNSGKCLKSNRLIPSEPQINHRKGTGRRKPKKHEGPNACKPNQRRSEKKKKKKIDHDLYD</sequence>
<keyword evidence="12" id="KW-0675">Receptor</keyword>
<keyword evidence="10 17" id="KW-0472">Membrane</keyword>
<evidence type="ECO:0000256" key="15">
    <source>
        <dbReference type="PROSITE-ProRule" id="PRU00124"/>
    </source>
</evidence>
<comment type="caution">
    <text evidence="15">Lacks conserved residue(s) required for the propagation of feature annotation.</text>
</comment>
<feature type="disulfide bond" evidence="15">
    <location>
        <begin position="160"/>
        <end position="172"/>
    </location>
</feature>
<dbReference type="CDD" id="cd00112">
    <property type="entry name" value="LDLa"/>
    <property type="match status" value="6"/>
</dbReference>
<dbReference type="InterPro" id="IPR002172">
    <property type="entry name" value="LDrepeatLR_classA_rpt"/>
</dbReference>
<dbReference type="Pfam" id="PF00001">
    <property type="entry name" value="7tm_1"/>
    <property type="match status" value="1"/>
</dbReference>
<feature type="compositionally biased region" description="Basic residues" evidence="16">
    <location>
        <begin position="1011"/>
        <end position="1022"/>
    </location>
</feature>
<feature type="disulfide bond" evidence="15">
    <location>
        <begin position="179"/>
        <end position="194"/>
    </location>
</feature>
<evidence type="ECO:0000256" key="9">
    <source>
        <dbReference type="ARBA" id="ARBA00023040"/>
    </source>
</evidence>
<dbReference type="SUPFAM" id="SSF52058">
    <property type="entry name" value="L domain-like"/>
    <property type="match status" value="1"/>
</dbReference>
<dbReference type="InterPro" id="IPR000276">
    <property type="entry name" value="GPCR_Rhodpsn"/>
</dbReference>
<evidence type="ECO:0000256" key="16">
    <source>
        <dbReference type="SAM" id="MobiDB-lite"/>
    </source>
</evidence>
<keyword evidence="6" id="KW-0732">Signal</keyword>
<dbReference type="FunFam" id="1.20.1070.10:FF:000333">
    <property type="entry name" value="Relaxin receptor 1"/>
    <property type="match status" value="1"/>
</dbReference>
<keyword evidence="11 15" id="KW-1015">Disulfide bond</keyword>
<feature type="compositionally biased region" description="Basic residues" evidence="16">
    <location>
        <begin position="989"/>
        <end position="1001"/>
    </location>
</feature>
<keyword evidence="14" id="KW-0807">Transducer</keyword>
<comment type="caution">
    <text evidence="19">The sequence shown here is derived from an EMBL/GenBank/DDBJ whole genome shotgun (WGS) entry which is preliminary data.</text>
</comment>
<evidence type="ECO:0000256" key="10">
    <source>
        <dbReference type="ARBA" id="ARBA00023136"/>
    </source>
</evidence>
<evidence type="ECO:0000256" key="2">
    <source>
        <dbReference type="ARBA" id="ARBA00010663"/>
    </source>
</evidence>
<dbReference type="Pfam" id="PF13855">
    <property type="entry name" value="LRR_8"/>
    <property type="match status" value="2"/>
</dbReference>
<keyword evidence="7" id="KW-0677">Repeat</keyword>
<dbReference type="PROSITE" id="PS50068">
    <property type="entry name" value="LDLRA_2"/>
    <property type="match status" value="6"/>
</dbReference>
<keyword evidence="9" id="KW-0297">G-protein coupled receptor</keyword>
<evidence type="ECO:0000256" key="12">
    <source>
        <dbReference type="ARBA" id="ARBA00023170"/>
    </source>
</evidence>
<dbReference type="AlphaFoldDB" id="A0AAW2I814"/>
<gene>
    <name evidence="19" type="ORF">PYX00_000182</name>
</gene>
<dbReference type="PROSITE" id="PS00237">
    <property type="entry name" value="G_PROTEIN_RECEP_F1_1"/>
    <property type="match status" value="1"/>
</dbReference>
<feature type="disulfide bond" evidence="15">
    <location>
        <begin position="226"/>
        <end position="241"/>
    </location>
</feature>
<feature type="transmembrane region" description="Helical" evidence="17">
    <location>
        <begin position="692"/>
        <end position="711"/>
    </location>
</feature>
<feature type="disulfide bond" evidence="15">
    <location>
        <begin position="167"/>
        <end position="185"/>
    </location>
</feature>
<dbReference type="PROSITE" id="PS50262">
    <property type="entry name" value="G_PROTEIN_RECEP_F1_2"/>
    <property type="match status" value="1"/>
</dbReference>
<dbReference type="InterPro" id="IPR001611">
    <property type="entry name" value="Leu-rich_rpt"/>
</dbReference>
<dbReference type="FunFam" id="4.10.400.10:FF:000034">
    <property type="entry name" value="Low-density lipoprotein receptor-related protein 2"/>
    <property type="match status" value="1"/>
</dbReference>
<evidence type="ECO:0000256" key="4">
    <source>
        <dbReference type="ARBA" id="ARBA00022614"/>
    </source>
</evidence>
<evidence type="ECO:0000256" key="6">
    <source>
        <dbReference type="ARBA" id="ARBA00022729"/>
    </source>
</evidence>
<feature type="domain" description="G-protein coupled receptors family 1 profile" evidence="18">
    <location>
        <begin position="584"/>
        <end position="843"/>
    </location>
</feature>
<feature type="transmembrane region" description="Helical" evidence="17">
    <location>
        <begin position="603"/>
        <end position="625"/>
    </location>
</feature>
<evidence type="ECO:0000256" key="13">
    <source>
        <dbReference type="ARBA" id="ARBA00023180"/>
    </source>
</evidence>
<evidence type="ECO:0000256" key="14">
    <source>
        <dbReference type="ARBA" id="ARBA00023224"/>
    </source>
</evidence>
<accession>A0AAW2I814</accession>
<dbReference type="PROSITE" id="PS01209">
    <property type="entry name" value="LDLRA_1"/>
    <property type="match status" value="1"/>
</dbReference>
<evidence type="ECO:0000256" key="1">
    <source>
        <dbReference type="ARBA" id="ARBA00004651"/>
    </source>
</evidence>
<evidence type="ECO:0000256" key="7">
    <source>
        <dbReference type="ARBA" id="ARBA00022737"/>
    </source>
</evidence>
<dbReference type="Gene3D" id="1.20.1070.10">
    <property type="entry name" value="Rhodopsin 7-helix transmembrane proteins"/>
    <property type="match status" value="1"/>
</dbReference>
<evidence type="ECO:0000256" key="8">
    <source>
        <dbReference type="ARBA" id="ARBA00022989"/>
    </source>
</evidence>
<dbReference type="GO" id="GO:0008528">
    <property type="term" value="F:G protein-coupled peptide receptor activity"/>
    <property type="evidence" value="ECO:0007669"/>
    <property type="project" value="TreeGrafter"/>
</dbReference>
<feature type="region of interest" description="Disordered" evidence="16">
    <location>
        <begin position="970"/>
        <end position="1029"/>
    </location>
</feature>
<comment type="subcellular location">
    <subcellularLocation>
        <location evidence="1">Cell membrane</location>
        <topology evidence="1">Multi-pass membrane protein</topology>
    </subcellularLocation>
</comment>
<dbReference type="Pfam" id="PF00057">
    <property type="entry name" value="Ldl_recept_a"/>
    <property type="match status" value="3"/>
</dbReference>
<feature type="disulfide bond" evidence="15">
    <location>
        <begin position="298"/>
        <end position="316"/>
    </location>
</feature>
<feature type="disulfide bond" evidence="15">
    <location>
        <begin position="214"/>
        <end position="232"/>
    </location>
</feature>
<evidence type="ECO:0000256" key="17">
    <source>
        <dbReference type="SAM" id="Phobius"/>
    </source>
</evidence>
<dbReference type="Gene3D" id="3.80.10.10">
    <property type="entry name" value="Ribonuclease Inhibitor"/>
    <property type="match status" value="2"/>
</dbReference>
<evidence type="ECO:0000256" key="3">
    <source>
        <dbReference type="ARBA" id="ARBA00022475"/>
    </source>
</evidence>
<dbReference type="PANTHER" id="PTHR24372">
    <property type="entry name" value="GLYCOPROTEIN HORMONE RECEPTOR"/>
    <property type="match status" value="1"/>
</dbReference>
<evidence type="ECO:0000256" key="11">
    <source>
        <dbReference type="ARBA" id="ARBA00023157"/>
    </source>
</evidence>
<dbReference type="InterPro" id="IPR023415">
    <property type="entry name" value="LDLR_class-A_CS"/>
</dbReference>
<dbReference type="GO" id="GO:0007189">
    <property type="term" value="P:adenylate cyclase-activating G protein-coupled receptor signaling pathway"/>
    <property type="evidence" value="ECO:0007669"/>
    <property type="project" value="TreeGrafter"/>
</dbReference>
<dbReference type="InterPro" id="IPR036055">
    <property type="entry name" value="LDL_receptor-like_sf"/>
</dbReference>
<evidence type="ECO:0000256" key="5">
    <source>
        <dbReference type="ARBA" id="ARBA00022692"/>
    </source>
</evidence>
<keyword evidence="4" id="KW-0433">Leucine-rich repeat</keyword>
<dbReference type="PANTHER" id="PTHR24372:SF77">
    <property type="entry name" value="G-PROTEIN COUPLED RECEPTORS FAMILY 1 PROFILE DOMAIN-CONTAINING PROTEIN"/>
    <property type="match status" value="1"/>
</dbReference>
<feature type="transmembrane region" description="Helical" evidence="17">
    <location>
        <begin position="792"/>
        <end position="812"/>
    </location>
</feature>
<dbReference type="InterPro" id="IPR017452">
    <property type="entry name" value="GPCR_Rhodpsn_7TM"/>
</dbReference>
<feature type="transmembrane region" description="Helical" evidence="17">
    <location>
        <begin position="660"/>
        <end position="680"/>
    </location>
</feature>
<keyword evidence="5 17" id="KW-0812">Transmembrane</keyword>
<evidence type="ECO:0000313" key="19">
    <source>
        <dbReference type="EMBL" id="KAL0278339.1"/>
    </source>
</evidence>
<evidence type="ECO:0000259" key="18">
    <source>
        <dbReference type="PROSITE" id="PS50262"/>
    </source>
</evidence>
<dbReference type="PROSITE" id="PS51450">
    <property type="entry name" value="LRR"/>
    <property type="match status" value="2"/>
</dbReference>
<reference evidence="19" key="1">
    <citation type="journal article" date="2024" name="Gigascience">
        <title>Chromosome-level genome of the poultry shaft louse Menopon gallinae provides insight into the host-switching and adaptive evolution of parasitic lice.</title>
        <authorList>
            <person name="Xu Y."/>
            <person name="Ma L."/>
            <person name="Liu S."/>
            <person name="Liang Y."/>
            <person name="Liu Q."/>
            <person name="He Z."/>
            <person name="Tian L."/>
            <person name="Duan Y."/>
            <person name="Cai W."/>
            <person name="Li H."/>
            <person name="Song F."/>
        </authorList>
    </citation>
    <scope>NUCLEOTIDE SEQUENCE</scope>
    <source>
        <strain evidence="19">Cailab_2023a</strain>
    </source>
</reference>
<proteinExistence type="inferred from homology"/>
<dbReference type="CDD" id="cd15137">
    <property type="entry name" value="7tmA_Relaxin_R"/>
    <property type="match status" value="1"/>
</dbReference>
<dbReference type="SMART" id="SM00192">
    <property type="entry name" value="LDLa"/>
    <property type="match status" value="7"/>
</dbReference>